<evidence type="ECO:0000313" key="2">
    <source>
        <dbReference type="Proteomes" id="UP000016160"/>
    </source>
</evidence>
<dbReference type="AlphaFoldDB" id="T2KNY7"/>
<organism evidence="1 2">
    <name type="scientific">Formosa agariphila (strain DSM 15362 / KCTC 12365 / LMG 23005 / KMM 3901 / M-2Alg 35-1)</name>
    <dbReference type="NCBI Taxonomy" id="1347342"/>
    <lineage>
        <taxon>Bacteria</taxon>
        <taxon>Pseudomonadati</taxon>
        <taxon>Bacteroidota</taxon>
        <taxon>Flavobacteriia</taxon>
        <taxon>Flavobacteriales</taxon>
        <taxon>Flavobacteriaceae</taxon>
        <taxon>Formosa</taxon>
    </lineage>
</organism>
<dbReference type="PATRIC" id="fig|1347342.6.peg.2760"/>
<dbReference type="Proteomes" id="UP000016160">
    <property type="component" value="Chromosome"/>
</dbReference>
<gene>
    <name evidence="1" type="ORF">BN863_27430</name>
</gene>
<dbReference type="HOGENOM" id="CLU_3200129_0_0_10"/>
<name>T2KNY7_FORAG</name>
<evidence type="ECO:0000313" key="1">
    <source>
        <dbReference type="EMBL" id="CDF80455.1"/>
    </source>
</evidence>
<accession>T2KNY7</accession>
<protein>
    <submittedName>
        <fullName evidence="1">Uncharacterized protein</fullName>
    </submittedName>
</protein>
<reference evidence="1 2" key="1">
    <citation type="journal article" date="2013" name="Appl. Environ. Microbiol.">
        <title>The genome of the alga-associated marine flavobacterium Formosa agariphila KMM 3901T reveals a broad potential for degradation of algal polysaccharides.</title>
        <authorList>
            <person name="Mann A.J."/>
            <person name="Hahnke R.L."/>
            <person name="Huang S."/>
            <person name="Werner J."/>
            <person name="Xing P."/>
            <person name="Barbeyron T."/>
            <person name="Huettel B."/>
            <person name="Stueber K."/>
            <person name="Reinhardt R."/>
            <person name="Harder J."/>
            <person name="Gloeckner F.O."/>
            <person name="Amann R.I."/>
            <person name="Teeling H."/>
        </authorList>
    </citation>
    <scope>NUCLEOTIDE SEQUENCE [LARGE SCALE GENOMIC DNA]</scope>
    <source>
        <strain evidence="2">DSM 15362 / KCTC 12365 / LMG 23005 / KMM 3901</strain>
    </source>
</reference>
<proteinExistence type="predicted"/>
<keyword evidence="2" id="KW-1185">Reference proteome</keyword>
<sequence length="45" mass="5068">MERCYIASSSLINNAIDMSQIAFGIYILKVNGVDYVSISKHIFIE</sequence>
<dbReference type="RefSeq" id="WP_158409021.1">
    <property type="nucleotide sequence ID" value="NZ_HG315671.1"/>
</dbReference>
<dbReference type="EMBL" id="HG315671">
    <property type="protein sequence ID" value="CDF80455.1"/>
    <property type="molecule type" value="Genomic_DNA"/>
</dbReference>